<evidence type="ECO:0000256" key="1">
    <source>
        <dbReference type="SAM" id="MobiDB-lite"/>
    </source>
</evidence>
<comment type="caution">
    <text evidence="3">The sequence shown here is derived from an EMBL/GenBank/DDBJ whole genome shotgun (WGS) entry which is preliminary data.</text>
</comment>
<feature type="region of interest" description="Disordered" evidence="1">
    <location>
        <begin position="359"/>
        <end position="394"/>
    </location>
</feature>
<feature type="region of interest" description="Disordered" evidence="1">
    <location>
        <begin position="180"/>
        <end position="201"/>
    </location>
</feature>
<reference evidence="3 4" key="1">
    <citation type="journal article" date="2020" name="ISME J.">
        <title>Uncovering the hidden diversity of litter-decomposition mechanisms in mushroom-forming fungi.</title>
        <authorList>
            <person name="Floudas D."/>
            <person name="Bentzer J."/>
            <person name="Ahren D."/>
            <person name="Johansson T."/>
            <person name="Persson P."/>
            <person name="Tunlid A."/>
        </authorList>
    </citation>
    <scope>NUCLEOTIDE SEQUENCE [LARGE SCALE GENOMIC DNA]</scope>
    <source>
        <strain evidence="3 4">CBS 661.87</strain>
    </source>
</reference>
<dbReference type="EMBL" id="JAACJP010000043">
    <property type="protein sequence ID" value="KAF5372389.1"/>
    <property type="molecule type" value="Genomic_DNA"/>
</dbReference>
<feature type="signal peptide" evidence="2">
    <location>
        <begin position="1"/>
        <end position="20"/>
    </location>
</feature>
<evidence type="ECO:0000313" key="3">
    <source>
        <dbReference type="EMBL" id="KAF5372389.1"/>
    </source>
</evidence>
<dbReference type="AlphaFoldDB" id="A0A8H5GWR9"/>
<gene>
    <name evidence="3" type="ORF">D9615_009292</name>
</gene>
<accession>A0A8H5GWR9</accession>
<evidence type="ECO:0000256" key="2">
    <source>
        <dbReference type="SAM" id="SignalP"/>
    </source>
</evidence>
<organism evidence="3 4">
    <name type="scientific">Tricholomella constricta</name>
    <dbReference type="NCBI Taxonomy" id="117010"/>
    <lineage>
        <taxon>Eukaryota</taxon>
        <taxon>Fungi</taxon>
        <taxon>Dikarya</taxon>
        <taxon>Basidiomycota</taxon>
        <taxon>Agaricomycotina</taxon>
        <taxon>Agaricomycetes</taxon>
        <taxon>Agaricomycetidae</taxon>
        <taxon>Agaricales</taxon>
        <taxon>Tricholomatineae</taxon>
        <taxon>Lyophyllaceae</taxon>
        <taxon>Tricholomella</taxon>
    </lineage>
</organism>
<proteinExistence type="predicted"/>
<evidence type="ECO:0000313" key="4">
    <source>
        <dbReference type="Proteomes" id="UP000565441"/>
    </source>
</evidence>
<keyword evidence="2" id="KW-0732">Signal</keyword>
<protein>
    <submittedName>
        <fullName evidence="3">Uncharacterized protein</fullName>
    </submittedName>
</protein>
<sequence length="425" mass="47022">MSRSYHAVLSLLRLTVELNGANVDRDWQWPAACNHAASFASLASKTDSTSENKDYVWAWAKELGSGTGCNAGDFFNTIGTAAYLAAGMTNQAQLSNRTPTVRFTTLSCPPLPLYPSNAQGYQPDFIALSSSAFVPDRDPTRLNEYEKRPSPLDHIETHETHFLSLFKSYSRLLSAPMALTDSDHSGSNTAQSLSTQPNHEEPDFQLLSNLEELSTQLEMNQLPTPPTWVASAVKKYHESRFLDMSRVCLPNALVPGEGKQTDMGAALIWCAGHMHQQRRTQPWLRFSLGLMATKDELGLLRADAIGMEECVFRKDTGRGVIEAIRLLLGIMLATDQELGHHPAFSLRDTEVLSVPELDATTGDKRPAPSADTDDQPDLKKARTADASPITRYPAPPAKYRFKEVNFITLENSKRHLPETLMSTES</sequence>
<dbReference type="Proteomes" id="UP000565441">
    <property type="component" value="Unassembled WGS sequence"/>
</dbReference>
<feature type="compositionally biased region" description="Polar residues" evidence="1">
    <location>
        <begin position="185"/>
        <end position="197"/>
    </location>
</feature>
<name>A0A8H5GWR9_9AGAR</name>
<feature type="chain" id="PRO_5034748611" evidence="2">
    <location>
        <begin position="21"/>
        <end position="425"/>
    </location>
</feature>
<dbReference type="OrthoDB" id="3020287at2759"/>
<keyword evidence="4" id="KW-1185">Reference proteome</keyword>